<feature type="region of interest" description="Disordered" evidence="2">
    <location>
        <begin position="1"/>
        <end position="33"/>
    </location>
</feature>
<dbReference type="EMBL" id="AM778931">
    <property type="protein sequence ID" value="CAO87047.1"/>
    <property type="molecule type" value="Genomic_DNA"/>
</dbReference>
<accession>A8YEY2</accession>
<sequence>MTDFTCTHKSMTARTRNQTDKKPQKKPKSGNKYQKWQIIEIWMRIIAYSAISITAVFAIARLLPYQQMQQAKLKEVRLAAQEKEERVNQLRGQFTRSFDPSQARQVMGEQSPRRDPNQRRIFWVSQ</sequence>
<feature type="region of interest" description="Disordered" evidence="2">
    <location>
        <begin position="98"/>
        <end position="117"/>
    </location>
</feature>
<evidence type="ECO:0000256" key="2">
    <source>
        <dbReference type="SAM" id="MobiDB-lite"/>
    </source>
</evidence>
<name>A8YEY2_MICA7</name>
<reference evidence="4" key="1">
    <citation type="submission" date="2007-08" db="EMBL/GenBank/DDBJ databases">
        <authorList>
            <person name="Frangeul L."/>
        </authorList>
    </citation>
    <scope>NUCLEOTIDE SEQUENCE</scope>
    <source>
        <strain evidence="4">PCC 7806</strain>
    </source>
</reference>
<keyword evidence="3" id="KW-0812">Transmembrane</keyword>
<organism evidence="4">
    <name type="scientific">Microcystis aeruginosa (strain PCC 7806)</name>
    <dbReference type="NCBI Taxonomy" id="267872"/>
    <lineage>
        <taxon>Bacteria</taxon>
        <taxon>Bacillati</taxon>
        <taxon>Cyanobacteriota</taxon>
        <taxon>Cyanophyceae</taxon>
        <taxon>Oscillatoriophycideae</taxon>
        <taxon>Chroococcales</taxon>
        <taxon>Microcystaceae</taxon>
        <taxon>Microcystis</taxon>
    </lineage>
</organism>
<keyword evidence="1" id="KW-0175">Coiled coil</keyword>
<protein>
    <submittedName>
        <fullName evidence="4">Similar to tr|P72987|P72987</fullName>
    </submittedName>
</protein>
<evidence type="ECO:0000256" key="3">
    <source>
        <dbReference type="SAM" id="Phobius"/>
    </source>
</evidence>
<keyword evidence="3" id="KW-0472">Membrane</keyword>
<evidence type="ECO:0000313" key="4">
    <source>
        <dbReference type="EMBL" id="CAO87047.1"/>
    </source>
</evidence>
<dbReference type="AlphaFoldDB" id="A8YEY2"/>
<feature type="transmembrane region" description="Helical" evidence="3">
    <location>
        <begin position="41"/>
        <end position="63"/>
    </location>
</feature>
<proteinExistence type="predicted"/>
<keyword evidence="3" id="KW-1133">Transmembrane helix</keyword>
<gene>
    <name evidence="4" type="ORF">IPF_521</name>
</gene>
<evidence type="ECO:0000256" key="1">
    <source>
        <dbReference type="SAM" id="Coils"/>
    </source>
</evidence>
<feature type="coiled-coil region" evidence="1">
    <location>
        <begin position="66"/>
        <end position="93"/>
    </location>
</feature>
<feature type="compositionally biased region" description="Polar residues" evidence="2">
    <location>
        <begin position="1"/>
        <end position="16"/>
    </location>
</feature>